<accession>A0ABQ9S6P1</accession>
<feature type="non-terminal residue" evidence="2">
    <location>
        <position position="1"/>
    </location>
</feature>
<evidence type="ECO:0000313" key="2">
    <source>
        <dbReference type="EMBL" id="KAK1527975.1"/>
    </source>
</evidence>
<gene>
    <name evidence="2" type="ORF">CPAR01_12533</name>
</gene>
<organism evidence="2 3">
    <name type="scientific">Colletotrichum paranaense</name>
    <dbReference type="NCBI Taxonomy" id="1914294"/>
    <lineage>
        <taxon>Eukaryota</taxon>
        <taxon>Fungi</taxon>
        <taxon>Dikarya</taxon>
        <taxon>Ascomycota</taxon>
        <taxon>Pezizomycotina</taxon>
        <taxon>Sordariomycetes</taxon>
        <taxon>Hypocreomycetidae</taxon>
        <taxon>Glomerellales</taxon>
        <taxon>Glomerellaceae</taxon>
        <taxon>Colletotrichum</taxon>
        <taxon>Colletotrichum acutatum species complex</taxon>
    </lineage>
</organism>
<keyword evidence="3" id="KW-1185">Reference proteome</keyword>
<name>A0ABQ9S6P1_9PEZI</name>
<sequence length="148" mass="16313">CLALPCNIIHNSSNQHPTAEEESSSTIPWSVKHAPCSSRAGSPALHACMHHQPSPSQECTTAHKHAFPLSLFPSSPSPCLAFQQCSNPPARVITLYRTWLKHNTLGPSPLSDIFDMQGQAAASHVHGLKTQRNKIEERQRSVKQRTYT</sequence>
<protein>
    <submittedName>
        <fullName evidence="2">Uncharacterized protein</fullName>
    </submittedName>
</protein>
<dbReference type="RefSeq" id="XP_060344322.1">
    <property type="nucleotide sequence ID" value="XM_060496789.1"/>
</dbReference>
<feature type="region of interest" description="Disordered" evidence="1">
    <location>
        <begin position="127"/>
        <end position="148"/>
    </location>
</feature>
<dbReference type="GeneID" id="85380688"/>
<dbReference type="Proteomes" id="UP001241169">
    <property type="component" value="Unassembled WGS sequence"/>
</dbReference>
<reference evidence="2 3" key="1">
    <citation type="submission" date="2016-10" db="EMBL/GenBank/DDBJ databases">
        <title>The genome sequence of Colletotrichum fioriniae PJ7.</title>
        <authorList>
            <person name="Baroncelli R."/>
        </authorList>
    </citation>
    <scope>NUCLEOTIDE SEQUENCE [LARGE SCALE GENOMIC DNA]</scope>
    <source>
        <strain evidence="2 3">IMI 384185</strain>
    </source>
</reference>
<evidence type="ECO:0000256" key="1">
    <source>
        <dbReference type="SAM" id="MobiDB-lite"/>
    </source>
</evidence>
<dbReference type="EMBL" id="MOPA01000011">
    <property type="protein sequence ID" value="KAK1527975.1"/>
    <property type="molecule type" value="Genomic_DNA"/>
</dbReference>
<proteinExistence type="predicted"/>
<evidence type="ECO:0000313" key="3">
    <source>
        <dbReference type="Proteomes" id="UP001241169"/>
    </source>
</evidence>
<comment type="caution">
    <text evidence="2">The sequence shown here is derived from an EMBL/GenBank/DDBJ whole genome shotgun (WGS) entry which is preliminary data.</text>
</comment>